<dbReference type="AlphaFoldDB" id="A0A844QJ07"/>
<evidence type="ECO:0000313" key="2">
    <source>
        <dbReference type="EMBL" id="MVA98003.1"/>
    </source>
</evidence>
<organism evidence="2 3">
    <name type="scientific">Nitratireductor arenosus</name>
    <dbReference type="NCBI Taxonomy" id="2682096"/>
    <lineage>
        <taxon>Bacteria</taxon>
        <taxon>Pseudomonadati</taxon>
        <taxon>Pseudomonadota</taxon>
        <taxon>Alphaproteobacteria</taxon>
        <taxon>Hyphomicrobiales</taxon>
        <taxon>Phyllobacteriaceae</taxon>
        <taxon>Nitratireductor</taxon>
    </lineage>
</organism>
<dbReference type="RefSeq" id="WP_156712992.1">
    <property type="nucleotide sequence ID" value="NZ_WPHG01000003.1"/>
</dbReference>
<dbReference type="EMBL" id="WPHG01000003">
    <property type="protein sequence ID" value="MVA98003.1"/>
    <property type="molecule type" value="Genomic_DNA"/>
</dbReference>
<accession>A0A844QJ07</accession>
<feature type="region of interest" description="Disordered" evidence="1">
    <location>
        <begin position="45"/>
        <end position="75"/>
    </location>
</feature>
<protein>
    <submittedName>
        <fullName evidence="2">Uncharacterized protein</fullName>
    </submittedName>
</protein>
<feature type="compositionally biased region" description="Basic and acidic residues" evidence="1">
    <location>
        <begin position="49"/>
        <end position="61"/>
    </location>
</feature>
<reference evidence="2 3" key="1">
    <citation type="submission" date="2019-12" db="EMBL/GenBank/DDBJ databases">
        <title>Nitratireductor arenosus sp. nov., Isolated from sea sand, Jeju island, South Korea.</title>
        <authorList>
            <person name="Kim W."/>
        </authorList>
    </citation>
    <scope>NUCLEOTIDE SEQUENCE [LARGE SCALE GENOMIC DNA]</scope>
    <source>
        <strain evidence="2 3">CAU 1489</strain>
    </source>
</reference>
<evidence type="ECO:0000256" key="1">
    <source>
        <dbReference type="SAM" id="MobiDB-lite"/>
    </source>
</evidence>
<evidence type="ECO:0000313" key="3">
    <source>
        <dbReference type="Proteomes" id="UP000463224"/>
    </source>
</evidence>
<name>A0A844QJ07_9HYPH</name>
<proteinExistence type="predicted"/>
<dbReference type="Proteomes" id="UP000463224">
    <property type="component" value="Unassembled WGS sequence"/>
</dbReference>
<keyword evidence="3" id="KW-1185">Reference proteome</keyword>
<comment type="caution">
    <text evidence="2">The sequence shown here is derived from an EMBL/GenBank/DDBJ whole genome shotgun (WGS) entry which is preliminary data.</text>
</comment>
<gene>
    <name evidence="2" type="ORF">GN330_12185</name>
</gene>
<sequence>MKTPRQPLGLIGPRPLFEPVLKPRATLVAPPGSGKTTCVAVPFVGPGGQDRDPGVTEDHKGRSLPTSFVRAPRGGRQPVVFDPFYMRSKRP</sequence>